<feature type="transmembrane region" description="Helical" evidence="6">
    <location>
        <begin position="94"/>
        <end position="114"/>
    </location>
</feature>
<dbReference type="CDD" id="cd16914">
    <property type="entry name" value="EcfT"/>
    <property type="match status" value="1"/>
</dbReference>
<dbReference type="GO" id="GO:0005886">
    <property type="term" value="C:plasma membrane"/>
    <property type="evidence" value="ECO:0007669"/>
    <property type="project" value="UniProtKB-ARBA"/>
</dbReference>
<keyword evidence="3 6" id="KW-0812">Transmembrane</keyword>
<dbReference type="GeneID" id="98657428"/>
<comment type="subcellular location">
    <subcellularLocation>
        <location evidence="1">Membrane</location>
        <topology evidence="1">Multi-pass membrane protein</topology>
    </subcellularLocation>
</comment>
<organism evidence="7 8">
    <name type="scientific">Ellagibacter isourolithinifaciens</name>
    <dbReference type="NCBI Taxonomy" id="2137581"/>
    <lineage>
        <taxon>Bacteria</taxon>
        <taxon>Bacillati</taxon>
        <taxon>Actinomycetota</taxon>
        <taxon>Coriobacteriia</taxon>
        <taxon>Eggerthellales</taxon>
        <taxon>Eggerthellaceae</taxon>
        <taxon>Ellagibacter</taxon>
    </lineage>
</organism>
<dbReference type="InterPro" id="IPR003339">
    <property type="entry name" value="ABC/ECF_trnsptr_transmembrane"/>
</dbReference>
<sequence>MELLRSKAGERSVRLDPRTKMVMLFAVSTVLLLGGNGGAMFAVRTAMLLFPFGLLAISGRMHAAGLMLAAYLGSYALAAFAAPTLEGIANAITVATATVVSRFVPTLALAYFVFATTTVSEFMAAMGRMRIPDWIAIPLSVLFRFFPTLGQEARAINAAMRMRNITPISRGASYVENCLVPLMSCAVSIGEDLSAAALARGLGAPWPRTNTGSVGFALVDAVVIAVSLAATAALALSLAFPEAIAW</sequence>
<dbReference type="Pfam" id="PF02361">
    <property type="entry name" value="CbiQ"/>
    <property type="match status" value="1"/>
</dbReference>
<dbReference type="AlphaFoldDB" id="A0A6N6NQ00"/>
<keyword evidence="8" id="KW-1185">Reference proteome</keyword>
<feature type="transmembrane region" description="Helical" evidence="6">
    <location>
        <begin position="21"/>
        <end position="43"/>
    </location>
</feature>
<reference evidence="7 8" key="1">
    <citation type="submission" date="2019-09" db="EMBL/GenBank/DDBJ databases">
        <title>Whole genome shotgun sequencing (WGS) of Ellagibacter isourolithinifaciens DSM 104140(T) and Adlercreutzia muris DSM 29508(T).</title>
        <authorList>
            <person name="Stoll D.A."/>
            <person name="Danylec N."/>
            <person name="Huch M."/>
        </authorList>
    </citation>
    <scope>NUCLEOTIDE SEQUENCE [LARGE SCALE GENOMIC DNA]</scope>
    <source>
        <strain evidence="7 8">DSM 104140</strain>
    </source>
</reference>
<dbReference type="InterPro" id="IPR051611">
    <property type="entry name" value="ECF_transporter_component"/>
</dbReference>
<feature type="transmembrane region" description="Helical" evidence="6">
    <location>
        <begin position="63"/>
        <end position="82"/>
    </location>
</feature>
<comment type="caution">
    <text evidence="7">The sequence shown here is derived from an EMBL/GenBank/DDBJ whole genome shotgun (WGS) entry which is preliminary data.</text>
</comment>
<evidence type="ECO:0000256" key="2">
    <source>
        <dbReference type="ARBA" id="ARBA00022475"/>
    </source>
</evidence>
<keyword evidence="5 6" id="KW-0472">Membrane</keyword>
<evidence type="ECO:0000256" key="3">
    <source>
        <dbReference type="ARBA" id="ARBA00022692"/>
    </source>
</evidence>
<feature type="transmembrane region" description="Helical" evidence="6">
    <location>
        <begin position="134"/>
        <end position="153"/>
    </location>
</feature>
<dbReference type="RefSeq" id="WP_158049030.1">
    <property type="nucleotide sequence ID" value="NZ_DBFAOV010000061.1"/>
</dbReference>
<dbReference type="Proteomes" id="UP000468668">
    <property type="component" value="Unassembled WGS sequence"/>
</dbReference>
<accession>A0A6N6NQ00</accession>
<gene>
    <name evidence="7" type="ORF">F8C90_03295</name>
</gene>
<evidence type="ECO:0000256" key="5">
    <source>
        <dbReference type="ARBA" id="ARBA00023136"/>
    </source>
</evidence>
<dbReference type="EMBL" id="WAJR01000005">
    <property type="protein sequence ID" value="KAB1641540.1"/>
    <property type="molecule type" value="Genomic_DNA"/>
</dbReference>
<evidence type="ECO:0000256" key="1">
    <source>
        <dbReference type="ARBA" id="ARBA00004141"/>
    </source>
</evidence>
<keyword evidence="4 6" id="KW-1133">Transmembrane helix</keyword>
<protein>
    <submittedName>
        <fullName evidence="7">Energy-coupling factor transporter transmembrane protein EcfT</fullName>
    </submittedName>
</protein>
<dbReference type="PANTHER" id="PTHR34857">
    <property type="entry name" value="SLL0384 PROTEIN"/>
    <property type="match status" value="1"/>
</dbReference>
<name>A0A6N6NQ00_9ACTN</name>
<evidence type="ECO:0000256" key="4">
    <source>
        <dbReference type="ARBA" id="ARBA00022989"/>
    </source>
</evidence>
<dbReference type="OrthoDB" id="3251998at2"/>
<evidence type="ECO:0000313" key="8">
    <source>
        <dbReference type="Proteomes" id="UP000468668"/>
    </source>
</evidence>
<evidence type="ECO:0000256" key="6">
    <source>
        <dbReference type="SAM" id="Phobius"/>
    </source>
</evidence>
<evidence type="ECO:0000313" key="7">
    <source>
        <dbReference type="EMBL" id="KAB1641540.1"/>
    </source>
</evidence>
<feature type="transmembrane region" description="Helical" evidence="6">
    <location>
        <begin position="216"/>
        <end position="240"/>
    </location>
</feature>
<proteinExistence type="predicted"/>
<keyword evidence="2" id="KW-1003">Cell membrane</keyword>
<dbReference type="PANTHER" id="PTHR34857:SF2">
    <property type="entry name" value="SLL0384 PROTEIN"/>
    <property type="match status" value="1"/>
</dbReference>